<reference evidence="2 3" key="1">
    <citation type="submission" date="2019-12" db="EMBL/GenBank/DDBJ databases">
        <authorList>
            <person name="Kim Y.S."/>
        </authorList>
    </citation>
    <scope>NUCLEOTIDE SEQUENCE [LARGE SCALE GENOMIC DNA]</scope>
    <source>
        <strain evidence="2 3">GA093</strain>
    </source>
</reference>
<organism evidence="2 3">
    <name type="scientific">Flavobacterium hydrocarbonoxydans</name>
    <dbReference type="NCBI Taxonomy" id="2683249"/>
    <lineage>
        <taxon>Bacteria</taxon>
        <taxon>Pseudomonadati</taxon>
        <taxon>Bacteroidota</taxon>
        <taxon>Flavobacteriia</taxon>
        <taxon>Flavobacteriales</taxon>
        <taxon>Flavobacteriaceae</taxon>
        <taxon>Flavobacterium</taxon>
    </lineage>
</organism>
<protein>
    <recommendedName>
        <fullName evidence="4">Phage tail protein</fullName>
    </recommendedName>
</protein>
<comment type="caution">
    <text evidence="2">The sequence shown here is derived from an EMBL/GenBank/DDBJ whole genome shotgun (WGS) entry which is preliminary data.</text>
</comment>
<dbReference type="SUPFAM" id="SSF88874">
    <property type="entry name" value="Receptor-binding domain of short tail fibre protein gp12"/>
    <property type="match status" value="1"/>
</dbReference>
<gene>
    <name evidence="2" type="ORF">GON26_01365</name>
</gene>
<dbReference type="AlphaFoldDB" id="A0A6I4NFI2"/>
<dbReference type="Proteomes" id="UP000471501">
    <property type="component" value="Unassembled WGS sequence"/>
</dbReference>
<dbReference type="RefSeq" id="WP_160372937.1">
    <property type="nucleotide sequence ID" value="NZ_WSTB01000001.1"/>
</dbReference>
<name>A0A6I4NFI2_9FLAO</name>
<sequence length="264" mass="29116">MNKSNFNQTGGYPLKTERLQELQTSFEIFNAFGSLAGNLAIVSGCEIVGSTVKNGFLYIDGELLEFRESALAIDSTVVIFEEPVKRFFENDPLREVYTIRYTSFGTAEESWLWTDFKRPIETKSIPTDLISRLTLIEKKLAIFQSGGVVFPWFKPVGEIPEGFQEVADMKGRMIIGYDPTQTEFNLIGKNGGLKNKTLSISEMPSHDHTFSGSNSNSSGTSNHVITTGQADEGSGKFGMQPTGGGQAFSLLNPYRVAAYIEFIG</sequence>
<keyword evidence="3" id="KW-1185">Reference proteome</keyword>
<evidence type="ECO:0000256" key="1">
    <source>
        <dbReference type="SAM" id="MobiDB-lite"/>
    </source>
</evidence>
<feature type="compositionally biased region" description="Low complexity" evidence="1">
    <location>
        <begin position="211"/>
        <end position="222"/>
    </location>
</feature>
<evidence type="ECO:0008006" key="4">
    <source>
        <dbReference type="Google" id="ProtNLM"/>
    </source>
</evidence>
<evidence type="ECO:0000313" key="2">
    <source>
        <dbReference type="EMBL" id="MWB92998.1"/>
    </source>
</evidence>
<feature type="region of interest" description="Disordered" evidence="1">
    <location>
        <begin position="205"/>
        <end position="239"/>
    </location>
</feature>
<proteinExistence type="predicted"/>
<dbReference type="EMBL" id="WSTB01000001">
    <property type="protein sequence ID" value="MWB92998.1"/>
    <property type="molecule type" value="Genomic_DNA"/>
</dbReference>
<accession>A0A6I4NFI2</accession>
<dbReference type="CDD" id="cd22641">
    <property type="entry name" value="C24-like"/>
    <property type="match status" value="1"/>
</dbReference>
<evidence type="ECO:0000313" key="3">
    <source>
        <dbReference type="Proteomes" id="UP000471501"/>
    </source>
</evidence>